<dbReference type="KEGG" id="vg:77952006"/>
<dbReference type="EMBL" id="MZ820089">
    <property type="protein sequence ID" value="QZE10804.1"/>
    <property type="molecule type" value="Genomic_DNA"/>
</dbReference>
<dbReference type="Proteomes" id="UP000827561">
    <property type="component" value="Segment"/>
</dbReference>
<reference evidence="1 2" key="1">
    <citation type="submission" date="2021-08" db="EMBL/GenBank/DDBJ databases">
        <authorList>
            <person name="Abebe M.A."/>
            <person name="Anderson J.Z."/>
            <person name="Burris R."/>
            <person name="Durrani M."/>
            <person name="Fetterly M.N."/>
            <person name="Fowler R.A."/>
            <person name="Friedman A."/>
            <person name="Khuong T.M."/>
            <person name="Konnor C.A."/>
            <person name="Madden B.G."/>
            <person name="Makula M.N."/>
            <person name="McTigue K."/>
            <person name="Morgan A.R."/>
            <person name="Qureshi S.I."/>
            <person name="Rainey M."/>
            <person name="Scherer A.E."/>
            <person name="Singer L."/>
            <person name="Thakar S.M."/>
            <person name="Truong P."/>
            <person name="Zaeean M.H."/>
            <person name="Balish M.F."/>
            <person name="Garlena R.A."/>
            <person name="Russell D.A."/>
            <person name="Jacobs-Sera D."/>
            <person name="Hatfull G.F."/>
        </authorList>
    </citation>
    <scope>NUCLEOTIDE SEQUENCE [LARGE SCALE GENOMIC DNA]</scope>
</reference>
<keyword evidence="2" id="KW-1185">Reference proteome</keyword>
<evidence type="ECO:0000313" key="1">
    <source>
        <dbReference type="EMBL" id="QZE10804.1"/>
    </source>
</evidence>
<evidence type="ECO:0008006" key="3">
    <source>
        <dbReference type="Google" id="ProtNLM"/>
    </source>
</evidence>
<name>A0AAE7XGG9_9CAUD</name>
<evidence type="ECO:0000313" key="2">
    <source>
        <dbReference type="Proteomes" id="UP000827561"/>
    </source>
</evidence>
<dbReference type="GeneID" id="77952006"/>
<proteinExistence type="predicted"/>
<sequence length="302" mass="31473">MTARKMASNLDANGKKIINLPAPTAGSTEAARQVDVETAQAFAISRANHTGTQLAATISDFDTQVRKSRLDQMAAPTASVALGSQRITNLGTPSAGTDAATKTYVDNQVAGLTSGQIMKGAVRALVKSNVTISAPGATLDGVAAATGDVFWLGSQTTASENGPWVWNGAAAAMTRPANFNSTTANVYVGSYWVITGGTSADAWLLLTNDTFTLGTTAATYKVIDVAQAAAAPYEGDLGDGSAQTFTVTHNLNTKAVAVHVFRNASPFDEIDVYITRPSVNTVTIEPDEVWSANQYHVVVAKL</sequence>
<gene>
    <name evidence="1" type="primary">35</name>
    <name evidence="1" type="ORF">SEA_CHISANAKITSUNE_35</name>
</gene>
<organism evidence="1 2">
    <name type="scientific">Gordonia phage ChisanaKitsune</name>
    <dbReference type="NCBI Taxonomy" id="2871538"/>
    <lineage>
        <taxon>Viruses</taxon>
        <taxon>Duplodnaviria</taxon>
        <taxon>Heunggongvirae</taxon>
        <taxon>Uroviricota</taxon>
        <taxon>Caudoviricetes</taxon>
        <taxon>Chidieberevirus</taxon>
        <taxon>Chidieberevirus chisanakitsune</taxon>
    </lineage>
</organism>
<dbReference type="RefSeq" id="YP_010675682.1">
    <property type="nucleotide sequence ID" value="NC_071006.1"/>
</dbReference>
<accession>A0AAE7XGG9</accession>
<protein>
    <recommendedName>
        <fullName evidence="3">Capsid decoration protein</fullName>
    </recommendedName>
</protein>